<keyword evidence="6" id="KW-0460">Magnesium</keyword>
<comment type="function">
    <text evidence="10">Necessary for normal cell division and for the maintenance of normal septation.</text>
</comment>
<dbReference type="Gene3D" id="3.40.50.300">
    <property type="entry name" value="P-loop containing nucleotide triphosphate hydrolases"/>
    <property type="match status" value="1"/>
</dbReference>
<dbReference type="PANTHER" id="PTHR11649:SF13">
    <property type="entry name" value="ENGB-TYPE G DOMAIN-CONTAINING PROTEIN"/>
    <property type="match status" value="1"/>
</dbReference>
<dbReference type="InterPro" id="IPR006073">
    <property type="entry name" value="GTP-bd"/>
</dbReference>
<protein>
    <recommendedName>
        <fullName evidence="10">Probable GTP-binding protein EngB</fullName>
    </recommendedName>
</protein>
<keyword evidence="7 10" id="KW-0342">GTP-binding</keyword>
<evidence type="ECO:0000256" key="6">
    <source>
        <dbReference type="ARBA" id="ARBA00022842"/>
    </source>
</evidence>
<dbReference type="RefSeq" id="WP_219879066.1">
    <property type="nucleotide sequence ID" value="NZ_JAHYXK010000029.1"/>
</dbReference>
<dbReference type="InterPro" id="IPR005225">
    <property type="entry name" value="Small_GTP-bd"/>
</dbReference>
<feature type="domain" description="EngB-type G" evidence="11">
    <location>
        <begin position="22"/>
        <end position="197"/>
    </location>
</feature>
<keyword evidence="9 10" id="KW-0131">Cell cycle</keyword>
<comment type="cofactor">
    <cofactor evidence="1">
        <name>Mg(2+)</name>
        <dbReference type="ChEBI" id="CHEBI:18420"/>
    </cofactor>
</comment>
<evidence type="ECO:0000313" key="13">
    <source>
        <dbReference type="Proteomes" id="UP000813018"/>
    </source>
</evidence>
<keyword evidence="4" id="KW-0479">Metal-binding</keyword>
<keyword evidence="13" id="KW-1185">Reference proteome</keyword>
<evidence type="ECO:0000256" key="3">
    <source>
        <dbReference type="ARBA" id="ARBA00022618"/>
    </source>
</evidence>
<evidence type="ECO:0000259" key="11">
    <source>
        <dbReference type="PROSITE" id="PS51706"/>
    </source>
</evidence>
<keyword evidence="3 10" id="KW-0132">Cell division</keyword>
<comment type="caution">
    <text evidence="12">The sequence shown here is derived from an EMBL/GenBank/DDBJ whole genome shotgun (WGS) entry which is preliminary data.</text>
</comment>
<evidence type="ECO:0000256" key="4">
    <source>
        <dbReference type="ARBA" id="ARBA00022723"/>
    </source>
</evidence>
<dbReference type="InterPro" id="IPR030393">
    <property type="entry name" value="G_ENGB_dom"/>
</dbReference>
<dbReference type="PROSITE" id="PS51706">
    <property type="entry name" value="G_ENGB"/>
    <property type="match status" value="1"/>
</dbReference>
<sequence length="205" mass="23579">MDIKEAKFLMSNTKVEECPAPDKPEYAFIGRSNVGKSSLINMLTGQKGLAKTSSSPGKTQLINHFLINNSWYLVDLPGYGYAKVSKESREKWRKMINYYFLKRENLTCVFVLIDSRHEPLKQDLEFTEYLGKMGVPFVIVFTKLDKQSALKTEANVSAFARKMSETWDELPLMFKTSAEKRIGKDEILDYIEEINVQVQQQNQNS</sequence>
<evidence type="ECO:0000256" key="9">
    <source>
        <dbReference type="ARBA" id="ARBA00023306"/>
    </source>
</evidence>
<dbReference type="HAMAP" id="MF_00321">
    <property type="entry name" value="GTPase_EngB"/>
    <property type="match status" value="1"/>
</dbReference>
<evidence type="ECO:0000256" key="10">
    <source>
        <dbReference type="HAMAP-Rule" id="MF_00321"/>
    </source>
</evidence>
<name>A0ABS7CZ97_9BACT</name>
<dbReference type="Pfam" id="PF01926">
    <property type="entry name" value="MMR_HSR1"/>
    <property type="match status" value="1"/>
</dbReference>
<dbReference type="NCBIfam" id="TIGR00231">
    <property type="entry name" value="small_GTP"/>
    <property type="match status" value="1"/>
</dbReference>
<evidence type="ECO:0000256" key="5">
    <source>
        <dbReference type="ARBA" id="ARBA00022741"/>
    </source>
</evidence>
<evidence type="ECO:0000256" key="8">
    <source>
        <dbReference type="ARBA" id="ARBA00023210"/>
    </source>
</evidence>
<dbReference type="InterPro" id="IPR027417">
    <property type="entry name" value="P-loop_NTPase"/>
</dbReference>
<keyword evidence="5 10" id="KW-0547">Nucleotide-binding</keyword>
<proteinExistence type="inferred from homology"/>
<dbReference type="CDD" id="cd01876">
    <property type="entry name" value="YihA_EngB"/>
    <property type="match status" value="1"/>
</dbReference>
<dbReference type="NCBIfam" id="TIGR03598">
    <property type="entry name" value="GTPase_YsxC"/>
    <property type="match status" value="1"/>
</dbReference>
<reference evidence="12 13" key="1">
    <citation type="journal article" date="2016" name="Int. J. Syst. Evol. Microbiol.">
        <title>Pontibacter aydingkolensis sp. nov., isolated from soil of a salt lake.</title>
        <authorList>
            <person name="Osman G."/>
            <person name="Zhang T."/>
            <person name="Lou K."/>
            <person name="Gao Y."/>
            <person name="Chang W."/>
            <person name="Lin Q."/>
            <person name="Yang H.M."/>
            <person name="Huo X.D."/>
            <person name="Wang N."/>
        </authorList>
    </citation>
    <scope>NUCLEOTIDE SEQUENCE [LARGE SCALE GENOMIC DNA]</scope>
    <source>
        <strain evidence="12 13">KACC 19255</strain>
    </source>
</reference>
<dbReference type="SUPFAM" id="SSF52540">
    <property type="entry name" value="P-loop containing nucleoside triphosphate hydrolases"/>
    <property type="match status" value="1"/>
</dbReference>
<dbReference type="InterPro" id="IPR019987">
    <property type="entry name" value="GTP-bd_ribosome_bio_YsxC"/>
</dbReference>
<comment type="similarity">
    <text evidence="2 10">Belongs to the TRAFAC class TrmE-Era-EngA-EngB-Septin-like GTPase superfamily. EngB GTPase family.</text>
</comment>
<dbReference type="EMBL" id="JAHYXK010000029">
    <property type="protein sequence ID" value="MBW7469193.1"/>
    <property type="molecule type" value="Genomic_DNA"/>
</dbReference>
<organism evidence="12 13">
    <name type="scientific">Pontibacter aydingkolensis</name>
    <dbReference type="NCBI Taxonomy" id="1911536"/>
    <lineage>
        <taxon>Bacteria</taxon>
        <taxon>Pseudomonadati</taxon>
        <taxon>Bacteroidota</taxon>
        <taxon>Cytophagia</taxon>
        <taxon>Cytophagales</taxon>
        <taxon>Hymenobacteraceae</taxon>
        <taxon>Pontibacter</taxon>
    </lineage>
</organism>
<evidence type="ECO:0000256" key="7">
    <source>
        <dbReference type="ARBA" id="ARBA00023134"/>
    </source>
</evidence>
<gene>
    <name evidence="12" type="primary">yihA</name>
    <name evidence="10" type="synonym">engB</name>
    <name evidence="12" type="ORF">K0O23_19125</name>
</gene>
<accession>A0ABS7CZ97</accession>
<dbReference type="PANTHER" id="PTHR11649">
    <property type="entry name" value="MSS1/TRME-RELATED GTP-BINDING PROTEIN"/>
    <property type="match status" value="1"/>
</dbReference>
<evidence type="ECO:0000313" key="12">
    <source>
        <dbReference type="EMBL" id="MBW7469193.1"/>
    </source>
</evidence>
<evidence type="ECO:0000256" key="2">
    <source>
        <dbReference type="ARBA" id="ARBA00009638"/>
    </source>
</evidence>
<evidence type="ECO:0000256" key="1">
    <source>
        <dbReference type="ARBA" id="ARBA00001946"/>
    </source>
</evidence>
<keyword evidence="8 10" id="KW-0717">Septation</keyword>
<dbReference type="Proteomes" id="UP000813018">
    <property type="component" value="Unassembled WGS sequence"/>
</dbReference>